<accession>A0ABV2RAM5</accession>
<proteinExistence type="predicted"/>
<organism evidence="1 2">
    <name type="scientific">Brevundimonas faecalis</name>
    <dbReference type="NCBI Taxonomy" id="947378"/>
    <lineage>
        <taxon>Bacteria</taxon>
        <taxon>Pseudomonadati</taxon>
        <taxon>Pseudomonadota</taxon>
        <taxon>Alphaproteobacteria</taxon>
        <taxon>Caulobacterales</taxon>
        <taxon>Caulobacteraceae</taxon>
        <taxon>Brevundimonas</taxon>
    </lineage>
</organism>
<dbReference type="EMBL" id="JBEPTF010000001">
    <property type="protein sequence ID" value="MET4683624.1"/>
    <property type="molecule type" value="Genomic_DNA"/>
</dbReference>
<sequence>MIRPLADGEAALAREVFGRALRLDDIRFLGSPWPFDRAFVPGSWFGRDWIVWPKKTLAPDLSRAPLRTQAVFIHEMVHVWQAQNGTNLLTAKLRAGDGPGAYAYPLDDLCEWDGLNIEQQAMVVEHRFLLSRGGRAPANQAFYDRVCPLGRADGNLTKGACGDATSS</sequence>
<dbReference type="Proteomes" id="UP001549313">
    <property type="component" value="Unassembled WGS sequence"/>
</dbReference>
<name>A0ABV2RAM5_9CAUL</name>
<dbReference type="RefSeq" id="WP_354088537.1">
    <property type="nucleotide sequence ID" value="NZ_JBEPTF010000001.1"/>
</dbReference>
<evidence type="ECO:0000313" key="1">
    <source>
        <dbReference type="EMBL" id="MET4683624.1"/>
    </source>
</evidence>
<evidence type="ECO:0008006" key="3">
    <source>
        <dbReference type="Google" id="ProtNLM"/>
    </source>
</evidence>
<gene>
    <name evidence="1" type="ORF">ABIE19_001533</name>
</gene>
<reference evidence="1 2" key="1">
    <citation type="submission" date="2024-06" db="EMBL/GenBank/DDBJ databases">
        <title>Sorghum-associated microbial communities from plants grown in Nebraska, USA.</title>
        <authorList>
            <person name="Schachtman D."/>
        </authorList>
    </citation>
    <scope>NUCLEOTIDE SEQUENCE [LARGE SCALE GENOMIC DNA]</scope>
    <source>
        <strain evidence="1 2">2814</strain>
    </source>
</reference>
<protein>
    <recommendedName>
        <fullName evidence="3">Vgr related protein</fullName>
    </recommendedName>
</protein>
<keyword evidence="2" id="KW-1185">Reference proteome</keyword>
<evidence type="ECO:0000313" key="2">
    <source>
        <dbReference type="Proteomes" id="UP001549313"/>
    </source>
</evidence>
<comment type="caution">
    <text evidence="1">The sequence shown here is derived from an EMBL/GenBank/DDBJ whole genome shotgun (WGS) entry which is preliminary data.</text>
</comment>